<feature type="domain" description="Tetrapyrrole biosynthesis uroporphyrinogen III synthase" evidence="1">
    <location>
        <begin position="21"/>
        <end position="247"/>
    </location>
</feature>
<dbReference type="AlphaFoldDB" id="A0AAU8IEB2"/>
<dbReference type="InterPro" id="IPR036108">
    <property type="entry name" value="4pyrrol_syn_uPrphyn_synt_sf"/>
</dbReference>
<evidence type="ECO:0000259" key="1">
    <source>
        <dbReference type="Pfam" id="PF02602"/>
    </source>
</evidence>
<reference evidence="2" key="1">
    <citation type="submission" date="2024-06" db="EMBL/GenBank/DDBJ databases">
        <authorList>
            <person name="Fan A."/>
            <person name="Zhang F.Y."/>
            <person name="Zhang L."/>
        </authorList>
    </citation>
    <scope>NUCLEOTIDE SEQUENCE</scope>
    <source>
        <strain evidence="2">Y61</strain>
    </source>
</reference>
<dbReference type="Pfam" id="PF02602">
    <property type="entry name" value="HEM4"/>
    <property type="match status" value="1"/>
</dbReference>
<dbReference type="GO" id="GO:0006780">
    <property type="term" value="P:uroporphyrinogen III biosynthetic process"/>
    <property type="evidence" value="ECO:0007669"/>
    <property type="project" value="InterPro"/>
</dbReference>
<dbReference type="InterPro" id="IPR003754">
    <property type="entry name" value="4pyrrol_synth_uPrphyn_synth"/>
</dbReference>
<name>A0AAU8IEB2_9BACL</name>
<dbReference type="PANTHER" id="PTHR40082">
    <property type="entry name" value="BLR5956 PROTEIN"/>
    <property type="match status" value="1"/>
</dbReference>
<gene>
    <name evidence="2" type="ORF">ABNN70_13495</name>
</gene>
<protein>
    <submittedName>
        <fullName evidence="2">Uroporphyrinogen-III synthase</fullName>
        <ecNumber evidence="2">4.2.1.75</ecNumber>
    </submittedName>
</protein>
<dbReference type="CDD" id="cd06578">
    <property type="entry name" value="HemD"/>
    <property type="match status" value="1"/>
</dbReference>
<sequence length="262" mass="28992">MIQVLKGKRVLITRSAGQASEMIARVQDYGGEAVTVPLMSYRFVPVPRDERTRWLDHVSRADLIILTSGNSVDFFMRTLDTPARIRGKRLAAVGRKTARKLADAGLKNVYVPEKYTGKALGKALLTGTLHAERIVFPHGSLTDPSWIHDLKSHGFNVTERTLYETVPDLSQKERLAEIMRSGEMDALTFASPSAVRFFTEMLNEETWKKALTASVVGAIGPSTAQSLDALGFAADVIPKYFTSVDLIDALANFYNKRKKSST</sequence>
<dbReference type="SUPFAM" id="SSF69618">
    <property type="entry name" value="HemD-like"/>
    <property type="match status" value="1"/>
</dbReference>
<evidence type="ECO:0000313" key="2">
    <source>
        <dbReference type="EMBL" id="XCJ16647.1"/>
    </source>
</evidence>
<dbReference type="EMBL" id="CP159510">
    <property type="protein sequence ID" value="XCJ16647.1"/>
    <property type="molecule type" value="Genomic_DNA"/>
</dbReference>
<dbReference type="PANTHER" id="PTHR40082:SF1">
    <property type="entry name" value="BLR5956 PROTEIN"/>
    <property type="match status" value="1"/>
</dbReference>
<dbReference type="EC" id="4.2.1.75" evidence="2"/>
<accession>A0AAU8IEB2</accession>
<dbReference type="Gene3D" id="3.40.50.10090">
    <property type="match status" value="2"/>
</dbReference>
<keyword evidence="2" id="KW-0456">Lyase</keyword>
<dbReference type="GO" id="GO:0004852">
    <property type="term" value="F:uroporphyrinogen-III synthase activity"/>
    <property type="evidence" value="ECO:0007669"/>
    <property type="project" value="UniProtKB-EC"/>
</dbReference>
<dbReference type="RefSeq" id="WP_165364205.1">
    <property type="nucleotide sequence ID" value="NZ_CP159510.1"/>
</dbReference>
<proteinExistence type="predicted"/>
<organism evidence="2">
    <name type="scientific">Sporolactobacillus sp. Y61</name>
    <dbReference type="NCBI Taxonomy" id="3160863"/>
    <lineage>
        <taxon>Bacteria</taxon>
        <taxon>Bacillati</taxon>
        <taxon>Bacillota</taxon>
        <taxon>Bacilli</taxon>
        <taxon>Bacillales</taxon>
        <taxon>Sporolactobacillaceae</taxon>
        <taxon>Sporolactobacillus</taxon>
    </lineage>
</organism>
<dbReference type="InterPro" id="IPR039793">
    <property type="entry name" value="UROS/Hem4"/>
</dbReference>